<proteinExistence type="predicted"/>
<evidence type="ECO:0000313" key="2">
    <source>
        <dbReference type="Proteomes" id="UP000811609"/>
    </source>
</evidence>
<protein>
    <submittedName>
        <fullName evidence="1">Uncharacterized protein</fullName>
    </submittedName>
</protein>
<name>A0A8T1QPX1_CARIL</name>
<sequence length="89" mass="9471">MSPASFSSFFSSTISVALRTGIGIGVRLDLTDTSLGLYPICPNFCLPSRLTQDCACKSWNASFAGGKGGSQVLAGYLPYNRKDKENISL</sequence>
<keyword evidence="2" id="KW-1185">Reference proteome</keyword>
<organism evidence="1 2">
    <name type="scientific">Carya illinoinensis</name>
    <name type="common">Pecan</name>
    <dbReference type="NCBI Taxonomy" id="32201"/>
    <lineage>
        <taxon>Eukaryota</taxon>
        <taxon>Viridiplantae</taxon>
        <taxon>Streptophyta</taxon>
        <taxon>Embryophyta</taxon>
        <taxon>Tracheophyta</taxon>
        <taxon>Spermatophyta</taxon>
        <taxon>Magnoliopsida</taxon>
        <taxon>eudicotyledons</taxon>
        <taxon>Gunneridae</taxon>
        <taxon>Pentapetalae</taxon>
        <taxon>rosids</taxon>
        <taxon>fabids</taxon>
        <taxon>Fagales</taxon>
        <taxon>Juglandaceae</taxon>
        <taxon>Carya</taxon>
    </lineage>
</organism>
<dbReference type="AlphaFoldDB" id="A0A8T1QPX1"/>
<comment type="caution">
    <text evidence="1">The sequence shown here is derived from an EMBL/GenBank/DDBJ whole genome shotgun (WGS) entry which is preliminary data.</text>
</comment>
<evidence type="ECO:0000313" key="1">
    <source>
        <dbReference type="EMBL" id="KAG6656656.1"/>
    </source>
</evidence>
<dbReference type="Proteomes" id="UP000811609">
    <property type="component" value="Chromosome 4"/>
</dbReference>
<dbReference type="EMBL" id="CM031812">
    <property type="protein sequence ID" value="KAG6656656.1"/>
    <property type="molecule type" value="Genomic_DNA"/>
</dbReference>
<accession>A0A8T1QPX1</accession>
<gene>
    <name evidence="1" type="ORF">CIPAW_04G037600</name>
</gene>
<reference evidence="1" key="1">
    <citation type="submission" date="2020-12" db="EMBL/GenBank/DDBJ databases">
        <title>WGS assembly of Carya illinoinensis cv. Pawnee.</title>
        <authorList>
            <person name="Platts A."/>
            <person name="Shu S."/>
            <person name="Wright S."/>
            <person name="Barry K."/>
            <person name="Edger P."/>
            <person name="Pires J.C."/>
            <person name="Schmutz J."/>
        </authorList>
    </citation>
    <scope>NUCLEOTIDE SEQUENCE</scope>
    <source>
        <tissue evidence="1">Leaf</tissue>
    </source>
</reference>